<evidence type="ECO:0000256" key="2">
    <source>
        <dbReference type="ARBA" id="ARBA00022946"/>
    </source>
</evidence>
<dbReference type="InterPro" id="IPR011419">
    <property type="entry name" value="ATP12_ATP_synth-F1-assembly"/>
</dbReference>
<reference evidence="4 5" key="1">
    <citation type="submission" date="2019-11" db="EMBL/GenBank/DDBJ databases">
        <title>Whole-genome sequence of a Rhodoblastus acidophilus DSM 142.</title>
        <authorList>
            <person name="Kyndt J.A."/>
            <person name="Meyer T.E."/>
        </authorList>
    </citation>
    <scope>NUCLEOTIDE SEQUENCE [LARGE SCALE GENOMIC DNA]</scope>
    <source>
        <strain evidence="4 5">DSM 142</strain>
    </source>
</reference>
<proteinExistence type="inferred from homology"/>
<dbReference type="EMBL" id="WNKS01000003">
    <property type="protein sequence ID" value="MTV30425.1"/>
    <property type="molecule type" value="Genomic_DNA"/>
</dbReference>
<sequence length="272" mass="29354">MSSSDNPSIRDDLSALFVADEERDPVKAAQREMKRPLPKRFYADVAVVPVEDAFGLALDGKPVRTPARQKLALPTVALAEAVASEWRGQGEHINPATMPLTRMANTALDGVAAQMEQVAGEIAKFAGSDLVCYRAGEPDALVAAQNAAWTPVLDFARDFLGARFNLAEGVMFVAQPEESVAAVARAIETEATRPDGAFRLTALYEMTALTGSVLIALALAQGAKKFEQGWAAAHVDEDHQIRVWGADAEAQARREVRLRDMRAAYEMYAALG</sequence>
<dbReference type="AlphaFoldDB" id="A0A6N8DLL6"/>
<dbReference type="GO" id="GO:0043461">
    <property type="term" value="P:proton-transporting ATP synthase complex assembly"/>
    <property type="evidence" value="ECO:0007669"/>
    <property type="project" value="InterPro"/>
</dbReference>
<protein>
    <submittedName>
        <fullName evidence="4">ATPase</fullName>
    </submittedName>
</protein>
<dbReference type="Pfam" id="PF07542">
    <property type="entry name" value="ATP12"/>
    <property type="match status" value="1"/>
</dbReference>
<gene>
    <name evidence="4" type="ORF">GJ654_05400</name>
</gene>
<dbReference type="OrthoDB" id="9797825at2"/>
<dbReference type="Gene3D" id="3.30.2180.10">
    <property type="entry name" value="ATP12-like"/>
    <property type="match status" value="1"/>
</dbReference>
<dbReference type="RefSeq" id="WP_155445080.1">
    <property type="nucleotide sequence ID" value="NZ_JAOQNR010000003.1"/>
</dbReference>
<keyword evidence="2" id="KW-0809">Transit peptide</keyword>
<evidence type="ECO:0000256" key="3">
    <source>
        <dbReference type="ARBA" id="ARBA00023186"/>
    </source>
</evidence>
<dbReference type="SUPFAM" id="SSF160909">
    <property type="entry name" value="ATP12-like"/>
    <property type="match status" value="1"/>
</dbReference>
<evidence type="ECO:0000313" key="5">
    <source>
        <dbReference type="Proteomes" id="UP000439113"/>
    </source>
</evidence>
<evidence type="ECO:0000256" key="1">
    <source>
        <dbReference type="ARBA" id="ARBA00008231"/>
    </source>
</evidence>
<accession>A0A6N8DLL6</accession>
<dbReference type="Gene3D" id="1.10.3580.10">
    <property type="entry name" value="ATP12 ATPase"/>
    <property type="match status" value="1"/>
</dbReference>
<keyword evidence="3" id="KW-0143">Chaperone</keyword>
<comment type="caution">
    <text evidence="4">The sequence shown here is derived from an EMBL/GenBank/DDBJ whole genome shotgun (WGS) entry which is preliminary data.</text>
</comment>
<evidence type="ECO:0000313" key="4">
    <source>
        <dbReference type="EMBL" id="MTV30425.1"/>
    </source>
</evidence>
<dbReference type="PANTHER" id="PTHR21013">
    <property type="entry name" value="ATP SYNTHASE MITOCHONDRIAL F1 COMPLEX ASSEMBLY FACTOR 2/ATP12 PROTEIN, MITOCHONDRIAL PRECURSOR"/>
    <property type="match status" value="1"/>
</dbReference>
<organism evidence="4 5">
    <name type="scientific">Rhodoblastus acidophilus</name>
    <name type="common">Rhodopseudomonas acidophila</name>
    <dbReference type="NCBI Taxonomy" id="1074"/>
    <lineage>
        <taxon>Bacteria</taxon>
        <taxon>Pseudomonadati</taxon>
        <taxon>Pseudomonadota</taxon>
        <taxon>Alphaproteobacteria</taxon>
        <taxon>Hyphomicrobiales</taxon>
        <taxon>Rhodoblastaceae</taxon>
        <taxon>Rhodoblastus</taxon>
    </lineage>
</organism>
<dbReference type="Proteomes" id="UP000439113">
    <property type="component" value="Unassembled WGS sequence"/>
</dbReference>
<dbReference type="InterPro" id="IPR042272">
    <property type="entry name" value="ATP12_ATP_synth-F1-assembly_N"/>
</dbReference>
<name>A0A6N8DLL6_RHOAC</name>
<comment type="similarity">
    <text evidence="1">Belongs to the ATP12 family.</text>
</comment>
<dbReference type="PANTHER" id="PTHR21013:SF10">
    <property type="entry name" value="ATP SYNTHASE MITOCHONDRIAL F1 COMPLEX ASSEMBLY FACTOR 2"/>
    <property type="match status" value="1"/>
</dbReference>
<dbReference type="InterPro" id="IPR023335">
    <property type="entry name" value="ATP12_ortho_dom_sf"/>
</dbReference>